<dbReference type="SUPFAM" id="SSF82679">
    <property type="entry name" value="N-utilization substance G protein NusG, N-terminal domain"/>
    <property type="match status" value="1"/>
</dbReference>
<dbReference type="Gene3D" id="3.30.70.940">
    <property type="entry name" value="NusG, N-terminal domain"/>
    <property type="match status" value="1"/>
</dbReference>
<sequence>MMMQHKGMTGAPIATGARDGFENRMRRITARNLRAASMKVTEMNPNLARWYCLVVKRGHEFDVENSLKEANVEAFMPSERVVFVRHGRKIKSDRPSFPGYVLVRFVPSNEAFAGIINLKNVFDLVGGASGYHVIKDADVDVFKRISRGEDVTRVATDKTIGDGSEAEITLGPFAGFKCVVTGVKWCRQAKASVRIHVEGRAFDIDSMPLAFLKKL</sequence>
<evidence type="ECO:0000256" key="3">
    <source>
        <dbReference type="ARBA" id="ARBA00023163"/>
    </source>
</evidence>
<keyword evidence="2" id="KW-0805">Transcription regulation</keyword>
<dbReference type="HOGENOM" id="CLU_108938_0_0_5"/>
<protein>
    <submittedName>
        <fullName evidence="5">Transcription antitermination protein nusG</fullName>
    </submittedName>
</protein>
<dbReference type="Proteomes" id="UP000007735">
    <property type="component" value="Chromosome"/>
</dbReference>
<dbReference type="GO" id="GO:0006354">
    <property type="term" value="P:DNA-templated transcription elongation"/>
    <property type="evidence" value="ECO:0007669"/>
    <property type="project" value="InterPro"/>
</dbReference>
<dbReference type="STRING" id="1117943.SFHH103_01667"/>
<dbReference type="Pfam" id="PF02357">
    <property type="entry name" value="NusG"/>
    <property type="match status" value="1"/>
</dbReference>
<dbReference type="InterPro" id="IPR006645">
    <property type="entry name" value="NGN-like_dom"/>
</dbReference>
<dbReference type="eggNOG" id="COG0250">
    <property type="taxonomic scope" value="Bacteria"/>
</dbReference>
<dbReference type="PANTHER" id="PTHR30265">
    <property type="entry name" value="RHO-INTERACTING TRANSCRIPTION TERMINATION FACTOR NUSG"/>
    <property type="match status" value="1"/>
</dbReference>
<dbReference type="SMART" id="SM00738">
    <property type="entry name" value="NGN"/>
    <property type="match status" value="1"/>
</dbReference>
<reference evidence="5 6" key="1">
    <citation type="journal article" date="2012" name="J. Bacteriol.">
        <title>Genome sequence of the soybean symbiont Sinorhizobium fredii HH103.</title>
        <authorList>
            <person name="Weidner S."/>
            <person name="Becker A."/>
            <person name="Bonilla I."/>
            <person name="Jaenicke S."/>
            <person name="Lloret J."/>
            <person name="Margaret I."/>
            <person name="Puhler A."/>
            <person name="Ruiz-Sainz J.E."/>
            <person name="Schneiker-Bekel S."/>
            <person name="Szczepanowski R."/>
            <person name="Vinardell J.M."/>
            <person name="Zehner S."/>
            <person name="Gottfert M."/>
        </authorList>
    </citation>
    <scope>NUCLEOTIDE SEQUENCE [LARGE SCALE GENOMIC DNA]</scope>
    <source>
        <strain evidence="5 6">HH103</strain>
    </source>
</reference>
<dbReference type="GO" id="GO:0031564">
    <property type="term" value="P:transcription antitermination"/>
    <property type="evidence" value="ECO:0007669"/>
    <property type="project" value="UniProtKB-KW"/>
</dbReference>
<dbReference type="EMBL" id="HE616890">
    <property type="protein sequence ID" value="CCE96164.1"/>
    <property type="molecule type" value="Genomic_DNA"/>
</dbReference>
<gene>
    <name evidence="5" type="primary">nusg3</name>
    <name evidence="5" type="ordered locus">SFHH103_01667</name>
</gene>
<evidence type="ECO:0000313" key="6">
    <source>
        <dbReference type="Proteomes" id="UP000007735"/>
    </source>
</evidence>
<dbReference type="KEGG" id="sfh:SFHH103_01667"/>
<keyword evidence="3" id="KW-0804">Transcription</keyword>
<evidence type="ECO:0000256" key="2">
    <source>
        <dbReference type="ARBA" id="ARBA00023015"/>
    </source>
</evidence>
<evidence type="ECO:0000256" key="1">
    <source>
        <dbReference type="ARBA" id="ARBA00022814"/>
    </source>
</evidence>
<dbReference type="PANTHER" id="PTHR30265:SF4">
    <property type="entry name" value="KOW MOTIF FAMILY PROTEIN, EXPRESSED"/>
    <property type="match status" value="1"/>
</dbReference>
<proteinExistence type="predicted"/>
<evidence type="ECO:0000259" key="4">
    <source>
        <dbReference type="SMART" id="SM00738"/>
    </source>
</evidence>
<dbReference type="InterPro" id="IPR036735">
    <property type="entry name" value="NGN_dom_sf"/>
</dbReference>
<dbReference type="CDD" id="cd08000">
    <property type="entry name" value="NGN"/>
    <property type="match status" value="1"/>
</dbReference>
<organism evidence="5 6">
    <name type="scientific">Sinorhizobium fredii (strain HH103)</name>
    <dbReference type="NCBI Taxonomy" id="1117943"/>
    <lineage>
        <taxon>Bacteria</taxon>
        <taxon>Pseudomonadati</taxon>
        <taxon>Pseudomonadota</taxon>
        <taxon>Alphaproteobacteria</taxon>
        <taxon>Hyphomicrobiales</taxon>
        <taxon>Rhizobiaceae</taxon>
        <taxon>Sinorhizobium/Ensifer group</taxon>
        <taxon>Sinorhizobium</taxon>
    </lineage>
</organism>
<feature type="domain" description="NusG-like N-terminal" evidence="4">
    <location>
        <begin position="47"/>
        <end position="146"/>
    </location>
</feature>
<keyword evidence="1" id="KW-0889">Transcription antitermination</keyword>
<accession>G9A7D4</accession>
<name>G9A7D4_SINF1</name>
<dbReference type="InterPro" id="IPR043425">
    <property type="entry name" value="NusG-like"/>
</dbReference>
<dbReference type="AlphaFoldDB" id="G9A7D4"/>
<evidence type="ECO:0000313" key="5">
    <source>
        <dbReference type="EMBL" id="CCE96164.1"/>
    </source>
</evidence>
<dbReference type="PATRIC" id="fig|380.5.peg.1771"/>